<reference evidence="2 3" key="1">
    <citation type="submission" date="2018-10" db="EMBL/GenBank/DDBJ databases">
        <authorList>
            <person name="Criscuolo A."/>
        </authorList>
    </citation>
    <scope>NUCLEOTIDE SEQUENCE [LARGE SCALE GENOMIC DNA]</scope>
    <source>
        <strain evidence="2">DnA1</strain>
    </source>
</reference>
<sequence>MKILNFSLMPYRPLDIPASKDYRSVWVNLPNRFFDPEKGAAEYEAYIDLLAGSEELGFDGVCVNEHHQTAYGLMPAPNLIASALIQRTKRIKIAILGRALPLVNNPMTIAEEFSMLDCMSRGRIIAGFVRGIGAEYHSSLINPTESHSRFHEAHDLIIRAWTETGPFDWRGEHYELKYANPWPRPYQQPHPPVWVPSQGSLETIEWAADPKRKYPFLVTFSARDTVIKNLLAYRQQARDFGYEAEPGQLGWAAPVYVAETDEQAIDEARAGMEALFNDYLNLTPEMLLPPGYSSMASMKKLMEAKRAIGRSGFGKGTGRQSIERLIDQGTAIVGSPKTVLEKIRAVQSETGLGNFVAMLQFGTLGNEPAWRNQRLFASEVLPALKAL</sequence>
<organism evidence="2 3">
    <name type="scientific">Pigmentiphaga humi</name>
    <dbReference type="NCBI Taxonomy" id="2478468"/>
    <lineage>
        <taxon>Bacteria</taxon>
        <taxon>Pseudomonadati</taxon>
        <taxon>Pseudomonadota</taxon>
        <taxon>Betaproteobacteria</taxon>
        <taxon>Burkholderiales</taxon>
        <taxon>Alcaligenaceae</taxon>
        <taxon>Pigmentiphaga</taxon>
    </lineage>
</organism>
<dbReference type="InterPro" id="IPR036661">
    <property type="entry name" value="Luciferase-like_sf"/>
</dbReference>
<dbReference type="SUPFAM" id="SSF51679">
    <property type="entry name" value="Bacterial luciferase-like"/>
    <property type="match status" value="1"/>
</dbReference>
<dbReference type="InterPro" id="IPR011251">
    <property type="entry name" value="Luciferase-like_dom"/>
</dbReference>
<feature type="domain" description="Luciferase-like" evidence="1">
    <location>
        <begin position="36"/>
        <end position="348"/>
    </location>
</feature>
<evidence type="ECO:0000259" key="1">
    <source>
        <dbReference type="Pfam" id="PF00296"/>
    </source>
</evidence>
<evidence type="ECO:0000313" key="3">
    <source>
        <dbReference type="Proteomes" id="UP000277294"/>
    </source>
</evidence>
<dbReference type="AlphaFoldDB" id="A0A3P4B6G6"/>
<dbReference type="Gene3D" id="3.20.20.30">
    <property type="entry name" value="Luciferase-like domain"/>
    <property type="match status" value="1"/>
</dbReference>
<dbReference type="PANTHER" id="PTHR30137">
    <property type="entry name" value="LUCIFERASE-LIKE MONOOXYGENASE"/>
    <property type="match status" value="1"/>
</dbReference>
<dbReference type="EC" id="1.14.14.3" evidence="2"/>
<evidence type="ECO:0000313" key="2">
    <source>
        <dbReference type="EMBL" id="VCU71883.1"/>
    </source>
</evidence>
<dbReference type="GO" id="GO:0005829">
    <property type="term" value="C:cytosol"/>
    <property type="evidence" value="ECO:0007669"/>
    <property type="project" value="TreeGrafter"/>
</dbReference>
<dbReference type="RefSeq" id="WP_124081478.1">
    <property type="nucleotide sequence ID" value="NZ_UWPJ01000031.1"/>
</dbReference>
<dbReference type="InterPro" id="IPR050766">
    <property type="entry name" value="Bact_Lucif_Oxidored"/>
</dbReference>
<dbReference type="Pfam" id="PF00296">
    <property type="entry name" value="Bac_luciferase"/>
    <property type="match status" value="1"/>
</dbReference>
<dbReference type="OrthoDB" id="7055978at2"/>
<name>A0A3P4B6G6_9BURK</name>
<dbReference type="PANTHER" id="PTHR30137:SF6">
    <property type="entry name" value="LUCIFERASE-LIKE MONOOXYGENASE"/>
    <property type="match status" value="1"/>
</dbReference>
<keyword evidence="2" id="KW-0560">Oxidoreductase</keyword>
<keyword evidence="2" id="KW-0503">Monooxygenase</keyword>
<protein>
    <submittedName>
        <fullName evidence="2">Alkanal monooxygenase alpha chain</fullName>
        <ecNumber evidence="2">1.14.14.3</ecNumber>
    </submittedName>
</protein>
<dbReference type="GO" id="GO:0047646">
    <property type="term" value="F:alkanal monooxygenase (FMN-linked) activity"/>
    <property type="evidence" value="ECO:0007669"/>
    <property type="project" value="UniProtKB-EC"/>
</dbReference>
<proteinExistence type="predicted"/>
<keyword evidence="3" id="KW-1185">Reference proteome</keyword>
<dbReference type="Proteomes" id="UP000277294">
    <property type="component" value="Unassembled WGS sequence"/>
</dbReference>
<dbReference type="EMBL" id="UWPJ01000031">
    <property type="protein sequence ID" value="VCU71883.1"/>
    <property type="molecule type" value="Genomic_DNA"/>
</dbReference>
<accession>A0A3P4B6G6</accession>
<gene>
    <name evidence="2" type="primary">luxA_2</name>
    <name evidence="2" type="ORF">PIGHUM_03974</name>
</gene>